<organism evidence="9 10">
    <name type="scientific">Cercophora newfieldiana</name>
    <dbReference type="NCBI Taxonomy" id="92897"/>
    <lineage>
        <taxon>Eukaryota</taxon>
        <taxon>Fungi</taxon>
        <taxon>Dikarya</taxon>
        <taxon>Ascomycota</taxon>
        <taxon>Pezizomycotina</taxon>
        <taxon>Sordariomycetes</taxon>
        <taxon>Sordariomycetidae</taxon>
        <taxon>Sordariales</taxon>
        <taxon>Lasiosphaeriaceae</taxon>
        <taxon>Cercophora</taxon>
    </lineage>
</organism>
<dbReference type="EC" id="3.1.1.-" evidence="8"/>
<protein>
    <recommendedName>
        <fullName evidence="8">Carboxylic ester hydrolase</fullName>
        <ecNumber evidence="8">3.1.1.-</ecNumber>
    </recommendedName>
</protein>
<keyword evidence="2" id="KW-0719">Serine esterase</keyword>
<dbReference type="SUPFAM" id="SSF53474">
    <property type="entry name" value="alpha/beta-Hydrolases"/>
    <property type="match status" value="1"/>
</dbReference>
<evidence type="ECO:0000256" key="6">
    <source>
        <dbReference type="ARBA" id="ARBA00022837"/>
    </source>
</evidence>
<dbReference type="GO" id="GO:0046872">
    <property type="term" value="F:metal ion binding"/>
    <property type="evidence" value="ECO:0007669"/>
    <property type="project" value="UniProtKB-KW"/>
</dbReference>
<keyword evidence="3" id="KW-0479">Metal-binding</keyword>
<evidence type="ECO:0000313" key="10">
    <source>
        <dbReference type="Proteomes" id="UP001174936"/>
    </source>
</evidence>
<evidence type="ECO:0000256" key="5">
    <source>
        <dbReference type="ARBA" id="ARBA00022801"/>
    </source>
</evidence>
<dbReference type="Proteomes" id="UP001174936">
    <property type="component" value="Unassembled WGS sequence"/>
</dbReference>
<comment type="caution">
    <text evidence="9">The sequence shown here is derived from an EMBL/GenBank/DDBJ whole genome shotgun (WGS) entry which is preliminary data.</text>
</comment>
<dbReference type="PANTHER" id="PTHR33938:SF13">
    <property type="entry name" value="CARBOXYLIC ESTER HYDROLASE"/>
    <property type="match status" value="1"/>
</dbReference>
<evidence type="ECO:0000256" key="8">
    <source>
        <dbReference type="RuleBase" id="RU361238"/>
    </source>
</evidence>
<gene>
    <name evidence="9" type="ORF">B0T16DRAFT_493878</name>
</gene>
<keyword evidence="7" id="KW-1015">Disulfide bond</keyword>
<evidence type="ECO:0000256" key="1">
    <source>
        <dbReference type="ARBA" id="ARBA00006249"/>
    </source>
</evidence>
<evidence type="ECO:0000256" key="4">
    <source>
        <dbReference type="ARBA" id="ARBA00022729"/>
    </source>
</evidence>
<keyword evidence="6" id="KW-0106">Calcium</keyword>
<dbReference type="InterPro" id="IPR011118">
    <property type="entry name" value="Tannase/feruloyl_esterase"/>
</dbReference>
<keyword evidence="4" id="KW-0732">Signal</keyword>
<sequence length="545" mass="57827">MSSLASLSSSCTPSTFSSLQVFGARILNIEALLVTNFSAPVANTFRIFQPSIQVQNASFCNVTVTYTHPGQQDEVTAQTWLPIGNWNGRLQAVGGAGWAAGAGGVPLSLELMKGAVGDGYVTITDDAGLTGGIEGVKDWGLLSPGNPNLYKINNLGAISINEQSIIGKALIRSFYGKGPEFSYWSGCSQGGRQGIMAAQRYPTAFDGIASACPALHIPDILASIQWPQQFMNSIGEHPYPCEIDALTAAAISACDPLDGLVDGIISDPSTCLHNFDPFSLIGTPISCFTTNTTVPISHAAAAVANATWHGPHDPSGRQMWYGIPQGADLTGGSSGRDQPGIAWTNCTAGPNSTCTGTNSFLSFPYLSLLVAKGDPSFNISNLTLSEFSALIHAGKQQYSSFLATDDPDLSAFRNAGGKLITIHGLADQQISPEGTLRYYKSVEKELRGDVKDFYRHFEIPGLAHCFGGRSGPPDGLWEQLRGWVEEGKPAPEESGVEVTGLDGEVQKRVVCAWPARGNGLGIERMIPGVYEATGLEALDHEEDHL</sequence>
<comment type="similarity">
    <text evidence="1 8">Belongs to the tannase family.</text>
</comment>
<evidence type="ECO:0000256" key="7">
    <source>
        <dbReference type="ARBA" id="ARBA00023157"/>
    </source>
</evidence>
<name>A0AA39Y7W0_9PEZI</name>
<dbReference type="Gene3D" id="3.40.50.1820">
    <property type="entry name" value="alpha/beta hydrolase"/>
    <property type="match status" value="1"/>
</dbReference>
<keyword evidence="10" id="KW-1185">Reference proteome</keyword>
<dbReference type="Pfam" id="PF07519">
    <property type="entry name" value="Tannase"/>
    <property type="match status" value="1"/>
</dbReference>
<reference evidence="9" key="1">
    <citation type="submission" date="2023-06" db="EMBL/GenBank/DDBJ databases">
        <title>Genome-scale phylogeny and comparative genomics of the fungal order Sordariales.</title>
        <authorList>
            <consortium name="Lawrence Berkeley National Laboratory"/>
            <person name="Hensen N."/>
            <person name="Bonometti L."/>
            <person name="Westerberg I."/>
            <person name="Brannstrom I.O."/>
            <person name="Guillou S."/>
            <person name="Cros-Aarteil S."/>
            <person name="Calhoun S."/>
            <person name="Haridas S."/>
            <person name="Kuo A."/>
            <person name="Mondo S."/>
            <person name="Pangilinan J."/>
            <person name="Riley R."/>
            <person name="Labutti K."/>
            <person name="Andreopoulos B."/>
            <person name="Lipzen A."/>
            <person name="Chen C."/>
            <person name="Yanf M."/>
            <person name="Daum C."/>
            <person name="Ng V."/>
            <person name="Clum A."/>
            <person name="Steindorff A."/>
            <person name="Ohm R."/>
            <person name="Martin F."/>
            <person name="Silar P."/>
            <person name="Natvig D."/>
            <person name="Lalanne C."/>
            <person name="Gautier V."/>
            <person name="Ament-Velasquez S.L."/>
            <person name="Kruys A."/>
            <person name="Hutchinson M.I."/>
            <person name="Powell A.J."/>
            <person name="Barry K."/>
            <person name="Miller A.N."/>
            <person name="Grigoriev I.V."/>
            <person name="Debuchy R."/>
            <person name="Gladieux P."/>
            <person name="Thoren M.H."/>
            <person name="Johannesson H."/>
        </authorList>
    </citation>
    <scope>NUCLEOTIDE SEQUENCE</scope>
    <source>
        <strain evidence="9">SMH2532-1</strain>
    </source>
</reference>
<keyword evidence="5 8" id="KW-0378">Hydrolase</keyword>
<accession>A0AA39Y7W0</accession>
<dbReference type="AlphaFoldDB" id="A0AA39Y7W0"/>
<evidence type="ECO:0000256" key="3">
    <source>
        <dbReference type="ARBA" id="ARBA00022723"/>
    </source>
</evidence>
<evidence type="ECO:0000313" key="9">
    <source>
        <dbReference type="EMBL" id="KAK0647020.1"/>
    </source>
</evidence>
<dbReference type="EMBL" id="JAULSV010000004">
    <property type="protein sequence ID" value="KAK0647020.1"/>
    <property type="molecule type" value="Genomic_DNA"/>
</dbReference>
<proteinExistence type="inferred from homology"/>
<dbReference type="PANTHER" id="PTHR33938">
    <property type="entry name" value="FERULOYL ESTERASE B-RELATED"/>
    <property type="match status" value="1"/>
</dbReference>
<evidence type="ECO:0000256" key="2">
    <source>
        <dbReference type="ARBA" id="ARBA00022487"/>
    </source>
</evidence>
<dbReference type="InterPro" id="IPR029058">
    <property type="entry name" value="AB_hydrolase_fold"/>
</dbReference>
<dbReference type="GO" id="GO:0030600">
    <property type="term" value="F:feruloyl esterase activity"/>
    <property type="evidence" value="ECO:0007669"/>
    <property type="project" value="UniProtKB-ARBA"/>
</dbReference>